<feature type="compositionally biased region" description="Polar residues" evidence="1">
    <location>
        <begin position="184"/>
        <end position="197"/>
    </location>
</feature>
<keyword evidence="3" id="KW-1185">Reference proteome</keyword>
<protein>
    <submittedName>
        <fullName evidence="2">Uncharacterized protein</fullName>
    </submittedName>
</protein>
<reference evidence="2" key="1">
    <citation type="submission" date="2022-09" db="EMBL/GenBank/DDBJ databases">
        <title>Fusarium specimens isolated from Avocado Roots.</title>
        <authorList>
            <person name="Stajich J."/>
            <person name="Roper C."/>
            <person name="Heimlech-Rivalta G."/>
        </authorList>
    </citation>
    <scope>NUCLEOTIDE SEQUENCE</scope>
    <source>
        <strain evidence="2">A02</strain>
    </source>
</reference>
<feature type="compositionally biased region" description="Low complexity" evidence="1">
    <location>
        <begin position="213"/>
        <end position="227"/>
    </location>
</feature>
<dbReference type="AlphaFoldDB" id="A0A9W8V4Z9"/>
<sequence length="456" mass="48687">MSQPESLYLPPSPPSSVKMDPAATDGSCDNMNSPPARSTAGSQVSLTGGQFINSNISASPQSLPLESSRQPPVSSPNSYSSTTYLSSSAAESSYLPTPASQPYSPFPVLTPAGLNSSWSQTDQLQSDSTSSLRQQQGRTSLQPLTSDSRQTERSSDMSTVALQFDPAFSMGPRSAFTWPGPLESNASGNSMMSTGLSSMGPVSGTSLSPPPQSRSLTSSPPRLSLTTDQRELKRHQDKARRDTRLVSRMRRASSNSYVDSPPPAMGLPSATTAMNLPAYTTSPAPVTLMSEPATTMGGSTYLQSYSPATMEDQQAQSASVYPTAYPQNLQANYNMPVDYAAVYAGPGHYSTRPTSIPVGQDVGFMYQVPAVMGSGSTSSHEGGHVRVVQSRPKPRCWEHGCNGRQFSTFSNLLRHQREKSGQAAKATCPNCGAEFTRTTARNGHLLHDKCKGRRNT</sequence>
<evidence type="ECO:0000313" key="2">
    <source>
        <dbReference type="EMBL" id="KAJ4196728.1"/>
    </source>
</evidence>
<dbReference type="Proteomes" id="UP001152087">
    <property type="component" value="Unassembled WGS sequence"/>
</dbReference>
<feature type="compositionally biased region" description="Polar residues" evidence="1">
    <location>
        <begin position="137"/>
        <end position="148"/>
    </location>
</feature>
<organism evidence="2 3">
    <name type="scientific">Fusarium falciforme</name>
    <dbReference type="NCBI Taxonomy" id="195108"/>
    <lineage>
        <taxon>Eukaryota</taxon>
        <taxon>Fungi</taxon>
        <taxon>Dikarya</taxon>
        <taxon>Ascomycota</taxon>
        <taxon>Pezizomycotina</taxon>
        <taxon>Sordariomycetes</taxon>
        <taxon>Hypocreomycetidae</taxon>
        <taxon>Hypocreales</taxon>
        <taxon>Nectriaceae</taxon>
        <taxon>Fusarium</taxon>
        <taxon>Fusarium solani species complex</taxon>
    </lineage>
</organism>
<dbReference type="OrthoDB" id="5366256at2759"/>
<feature type="compositionally biased region" description="Low complexity" evidence="1">
    <location>
        <begin position="75"/>
        <end position="97"/>
    </location>
</feature>
<name>A0A9W8V4Z9_9HYPO</name>
<comment type="caution">
    <text evidence="2">The sequence shown here is derived from an EMBL/GenBank/DDBJ whole genome shotgun (WGS) entry which is preliminary data.</text>
</comment>
<gene>
    <name evidence="2" type="ORF">NW755_001499</name>
</gene>
<feature type="compositionally biased region" description="Low complexity" evidence="1">
    <location>
        <begin position="116"/>
        <end position="136"/>
    </location>
</feature>
<evidence type="ECO:0000256" key="1">
    <source>
        <dbReference type="SAM" id="MobiDB-lite"/>
    </source>
</evidence>
<feature type="region of interest" description="Disordered" evidence="1">
    <location>
        <begin position="1"/>
        <end position="157"/>
    </location>
</feature>
<feature type="compositionally biased region" description="Polar residues" evidence="1">
    <location>
        <begin position="27"/>
        <end position="72"/>
    </location>
</feature>
<accession>A0A9W8V4Z9</accession>
<feature type="region of interest" description="Disordered" evidence="1">
    <location>
        <begin position="179"/>
        <end position="264"/>
    </location>
</feature>
<dbReference type="EMBL" id="JAOQAV010000002">
    <property type="protein sequence ID" value="KAJ4196728.1"/>
    <property type="molecule type" value="Genomic_DNA"/>
</dbReference>
<evidence type="ECO:0000313" key="3">
    <source>
        <dbReference type="Proteomes" id="UP001152087"/>
    </source>
</evidence>
<proteinExistence type="predicted"/>
<dbReference type="Gene3D" id="3.30.160.60">
    <property type="entry name" value="Classic Zinc Finger"/>
    <property type="match status" value="1"/>
</dbReference>